<dbReference type="EMBL" id="UINC01000313">
    <property type="protein sequence ID" value="SUZ53093.1"/>
    <property type="molecule type" value="Genomic_DNA"/>
</dbReference>
<feature type="transmembrane region" description="Helical" evidence="1">
    <location>
        <begin position="86"/>
        <end position="103"/>
    </location>
</feature>
<keyword evidence="1" id="KW-0812">Transmembrane</keyword>
<evidence type="ECO:0000313" key="3">
    <source>
        <dbReference type="EMBL" id="SUZ53093.1"/>
    </source>
</evidence>
<evidence type="ECO:0000259" key="2">
    <source>
        <dbReference type="Pfam" id="PF09990"/>
    </source>
</evidence>
<keyword evidence="1" id="KW-1133">Transmembrane helix</keyword>
<dbReference type="AlphaFoldDB" id="A0A381NHS8"/>
<feature type="transmembrane region" description="Helical" evidence="1">
    <location>
        <begin position="115"/>
        <end position="138"/>
    </location>
</feature>
<organism evidence="3">
    <name type="scientific">marine metagenome</name>
    <dbReference type="NCBI Taxonomy" id="408172"/>
    <lineage>
        <taxon>unclassified sequences</taxon>
        <taxon>metagenomes</taxon>
        <taxon>ecological metagenomes</taxon>
    </lineage>
</organism>
<keyword evidence="1" id="KW-0472">Membrane</keyword>
<gene>
    <name evidence="3" type="ORF">METZ01_LOCUS5947</name>
</gene>
<feature type="transmembrane region" description="Helical" evidence="1">
    <location>
        <begin position="33"/>
        <end position="55"/>
    </location>
</feature>
<feature type="transmembrane region" description="Helical" evidence="1">
    <location>
        <begin position="6"/>
        <end position="26"/>
    </location>
</feature>
<dbReference type="InterPro" id="IPR019251">
    <property type="entry name" value="DUF2231_TM"/>
</dbReference>
<proteinExistence type="predicted"/>
<protein>
    <recommendedName>
        <fullName evidence="2">DUF2231 domain-containing protein</fullName>
    </recommendedName>
</protein>
<accession>A0A381NHS8</accession>
<feature type="domain" description="DUF2231" evidence="2">
    <location>
        <begin position="3"/>
        <end position="144"/>
    </location>
</feature>
<evidence type="ECO:0000256" key="1">
    <source>
        <dbReference type="SAM" id="Phobius"/>
    </source>
</evidence>
<sequence>MNFPLHPALVHFPIAFLYGALILHAIQLWRPNWMCRVIGIWLLGLSAALSIFSALTGEKEAARAGQVGYSTEILEIMNRHELMGNIVTWGSITIFLVWIYLFFKNMEDRRVDILALAFLVLLVGMVSFTAYLGGQLVWVHGVGTP</sequence>
<reference evidence="3" key="1">
    <citation type="submission" date="2018-05" db="EMBL/GenBank/DDBJ databases">
        <authorList>
            <person name="Lanie J.A."/>
            <person name="Ng W.-L."/>
            <person name="Kazmierczak K.M."/>
            <person name="Andrzejewski T.M."/>
            <person name="Davidsen T.M."/>
            <person name="Wayne K.J."/>
            <person name="Tettelin H."/>
            <person name="Glass J.I."/>
            <person name="Rusch D."/>
            <person name="Podicherti R."/>
            <person name="Tsui H.-C.T."/>
            <person name="Winkler M.E."/>
        </authorList>
    </citation>
    <scope>NUCLEOTIDE SEQUENCE</scope>
</reference>
<name>A0A381NHS8_9ZZZZ</name>
<dbReference type="Pfam" id="PF09990">
    <property type="entry name" value="DUF2231"/>
    <property type="match status" value="1"/>
</dbReference>